<gene>
    <name evidence="1" type="ORF">HD556DRAFT_1505337</name>
</gene>
<proteinExistence type="predicted"/>
<dbReference type="EMBL" id="JABBWE010000089">
    <property type="protein sequence ID" value="KAG1786712.1"/>
    <property type="molecule type" value="Genomic_DNA"/>
</dbReference>
<evidence type="ECO:0000313" key="2">
    <source>
        <dbReference type="Proteomes" id="UP000719766"/>
    </source>
</evidence>
<dbReference type="RefSeq" id="XP_041154127.1">
    <property type="nucleotide sequence ID" value="XM_041309019.1"/>
</dbReference>
<evidence type="ECO:0000313" key="1">
    <source>
        <dbReference type="EMBL" id="KAG1786712.1"/>
    </source>
</evidence>
<name>A0A9P7DBK9_9AGAM</name>
<reference evidence="1" key="1">
    <citation type="journal article" date="2020" name="New Phytol.">
        <title>Comparative genomics reveals dynamic genome evolution in host specialist ectomycorrhizal fungi.</title>
        <authorList>
            <person name="Lofgren L.A."/>
            <person name="Nguyen N.H."/>
            <person name="Vilgalys R."/>
            <person name="Ruytinx J."/>
            <person name="Liao H.L."/>
            <person name="Branco S."/>
            <person name="Kuo A."/>
            <person name="LaButti K."/>
            <person name="Lipzen A."/>
            <person name="Andreopoulos W."/>
            <person name="Pangilinan J."/>
            <person name="Riley R."/>
            <person name="Hundley H."/>
            <person name="Na H."/>
            <person name="Barry K."/>
            <person name="Grigoriev I.V."/>
            <person name="Stajich J.E."/>
            <person name="Kennedy P.G."/>
        </authorList>
    </citation>
    <scope>NUCLEOTIDE SEQUENCE</scope>
    <source>
        <strain evidence="1">S12</strain>
    </source>
</reference>
<accession>A0A9P7DBK9</accession>
<dbReference type="SUPFAM" id="SSF81901">
    <property type="entry name" value="HCP-like"/>
    <property type="match status" value="1"/>
</dbReference>
<dbReference type="OrthoDB" id="3217196at2759"/>
<keyword evidence="2" id="KW-1185">Reference proteome</keyword>
<protein>
    <submittedName>
        <fullName evidence="1">Uncharacterized protein</fullName>
    </submittedName>
</protein>
<dbReference type="GeneID" id="64602783"/>
<dbReference type="AlphaFoldDB" id="A0A9P7DBK9"/>
<organism evidence="1 2">
    <name type="scientific">Suillus plorans</name>
    <dbReference type="NCBI Taxonomy" id="116603"/>
    <lineage>
        <taxon>Eukaryota</taxon>
        <taxon>Fungi</taxon>
        <taxon>Dikarya</taxon>
        <taxon>Basidiomycota</taxon>
        <taxon>Agaricomycotina</taxon>
        <taxon>Agaricomycetes</taxon>
        <taxon>Agaricomycetidae</taxon>
        <taxon>Boletales</taxon>
        <taxon>Suillineae</taxon>
        <taxon>Suillaceae</taxon>
        <taxon>Suillus</taxon>
    </lineage>
</organism>
<dbReference type="InterPro" id="IPR011990">
    <property type="entry name" value="TPR-like_helical_dom_sf"/>
</dbReference>
<comment type="caution">
    <text evidence="1">The sequence shown here is derived from an EMBL/GenBank/DDBJ whole genome shotgun (WGS) entry which is preliminary data.</text>
</comment>
<dbReference type="Proteomes" id="UP000719766">
    <property type="component" value="Unassembled WGS sequence"/>
</dbReference>
<dbReference type="Gene3D" id="1.25.40.10">
    <property type="entry name" value="Tetratricopeptide repeat domain"/>
    <property type="match status" value="2"/>
</dbReference>
<sequence length="622" mass="69639">MFASIDSPLSCMEVLTYRVCATSPYNVFVDSSMLWRTRAHLGIMCLQASFELGPMVYHGEILRTFKISVRELPDHSERSHPIVFQPKQEDVVSACTSLFMTVKQRLSDQNDGGVLCSLTTLTSCDMDGLAVRTDAGHPLFNLATAKFTSCKANGRYLDLDVPISLFQDALDLRPTGHPDRPTTQLHLAIYLLSRFAKRGFQTDASMGEELLSDVLDVYHADSQFYRAALIALNTSAAHGCMDANDLQQERSATSILPLSPNQLARRAEWCLQRDEPRNLAVMLHTRFERRGNDKDLDQAIALQTERLALCPYLATQLSSRFHYRGNDEDLDEVITRHREMLTLRPVGHTDRSSSLYNLANLLSLRFDRRGNDEDLDQASALHREALALLPLSHTDRSKEALALVPVGHTGNDEDLDEAIALHREALALCPVGHTYRPSSLNNLANLLSLRFDRRGNDEDLDEAIALDREALALRPVGHTDQSGSLNDLANILYSRFDHRGNREDPDESLENLRCALTLLTQHDPRQLLVHKALARVYLSFHLSGPDGTGAGEDTECLNVAMHHFKEAANVVSGGLLSRLQTSLLWVHLPHYAAQQWFYCIQLDNLLHRSGYQPSCSVTRPVS</sequence>